<evidence type="ECO:0000256" key="1">
    <source>
        <dbReference type="SAM" id="MobiDB-lite"/>
    </source>
</evidence>
<reference evidence="2" key="1">
    <citation type="submission" date="2021-03" db="EMBL/GenBank/DDBJ databases">
        <authorList>
            <person name="Tagirdzhanova G."/>
        </authorList>
    </citation>
    <scope>NUCLEOTIDE SEQUENCE</scope>
</reference>
<sequence length="218" mass="23812">MSYTLSGPVETIVCSTHGNAGFSDTDNPVTINHHTQGAVITPPQPETTSINLSQDSKSEQTEPATVVVGKVHYALPTLRTPDEESSLGSLVDGIVSTALDISVAPYSSEWHRDKNESCEQEGGNLEAKKTSKIMAVDVYAGRELLWSSNRLPDGQHVELPTDQDVRLHMVSVIWPDDKMHFNENVRGLGVTLTAEFYGQSPALMISSIALVQDLQRQR</sequence>
<keyword evidence="3" id="KW-1185">Reference proteome</keyword>
<gene>
    <name evidence="2" type="ORF">GOMPHAMPRED_004758</name>
</gene>
<dbReference type="Proteomes" id="UP000664169">
    <property type="component" value="Unassembled WGS sequence"/>
</dbReference>
<name>A0A8H3EL62_9LECA</name>
<evidence type="ECO:0000313" key="3">
    <source>
        <dbReference type="Proteomes" id="UP000664169"/>
    </source>
</evidence>
<dbReference type="EMBL" id="CAJPDQ010000003">
    <property type="protein sequence ID" value="CAF9906508.1"/>
    <property type="molecule type" value="Genomic_DNA"/>
</dbReference>
<comment type="caution">
    <text evidence="2">The sequence shown here is derived from an EMBL/GenBank/DDBJ whole genome shotgun (WGS) entry which is preliminary data.</text>
</comment>
<proteinExistence type="predicted"/>
<evidence type="ECO:0000313" key="2">
    <source>
        <dbReference type="EMBL" id="CAF9906508.1"/>
    </source>
</evidence>
<dbReference type="AlphaFoldDB" id="A0A8H3EL62"/>
<feature type="compositionally biased region" description="Polar residues" evidence="1">
    <location>
        <begin position="46"/>
        <end position="55"/>
    </location>
</feature>
<organism evidence="2 3">
    <name type="scientific">Gomphillus americanus</name>
    <dbReference type="NCBI Taxonomy" id="1940652"/>
    <lineage>
        <taxon>Eukaryota</taxon>
        <taxon>Fungi</taxon>
        <taxon>Dikarya</taxon>
        <taxon>Ascomycota</taxon>
        <taxon>Pezizomycotina</taxon>
        <taxon>Lecanoromycetes</taxon>
        <taxon>OSLEUM clade</taxon>
        <taxon>Ostropomycetidae</taxon>
        <taxon>Ostropales</taxon>
        <taxon>Graphidaceae</taxon>
        <taxon>Gomphilloideae</taxon>
        <taxon>Gomphillus</taxon>
    </lineage>
</organism>
<dbReference type="OrthoDB" id="5070228at2759"/>
<feature type="region of interest" description="Disordered" evidence="1">
    <location>
        <begin position="37"/>
        <end position="61"/>
    </location>
</feature>
<protein>
    <submittedName>
        <fullName evidence="2">Uncharacterized protein</fullName>
    </submittedName>
</protein>
<accession>A0A8H3EL62</accession>